<dbReference type="GO" id="GO:0003677">
    <property type="term" value="F:DNA binding"/>
    <property type="evidence" value="ECO:0007669"/>
    <property type="project" value="InterPro"/>
</dbReference>
<gene>
    <name evidence="10" type="ORF">Ctob_013560</name>
</gene>
<dbReference type="Gene3D" id="3.90.1600.10">
    <property type="entry name" value="Palm domain of DNA polymerase"/>
    <property type="match status" value="1"/>
</dbReference>
<feature type="domain" description="DNA-directed DNA polymerase family B exonuclease" evidence="9">
    <location>
        <begin position="37"/>
        <end position="145"/>
    </location>
</feature>
<dbReference type="InterPro" id="IPR012337">
    <property type="entry name" value="RNaseH-like_sf"/>
</dbReference>
<dbReference type="SUPFAM" id="SSF53098">
    <property type="entry name" value="Ribonuclease H-like"/>
    <property type="match status" value="1"/>
</dbReference>
<keyword evidence="6" id="KW-0239">DNA-directed DNA polymerase</keyword>
<dbReference type="GO" id="GO:0016035">
    <property type="term" value="C:zeta DNA polymerase complex"/>
    <property type="evidence" value="ECO:0007669"/>
    <property type="project" value="InterPro"/>
</dbReference>
<accession>A0A0M0JY53</accession>
<proteinExistence type="predicted"/>
<evidence type="ECO:0000256" key="6">
    <source>
        <dbReference type="ARBA" id="ARBA00022932"/>
    </source>
</evidence>
<dbReference type="GO" id="GO:0005634">
    <property type="term" value="C:nucleus"/>
    <property type="evidence" value="ECO:0007669"/>
    <property type="project" value="TreeGrafter"/>
</dbReference>
<evidence type="ECO:0000256" key="2">
    <source>
        <dbReference type="ARBA" id="ARBA00021589"/>
    </source>
</evidence>
<dbReference type="InterPro" id="IPR030559">
    <property type="entry name" value="PolZ_Rev3"/>
</dbReference>
<keyword evidence="5" id="KW-0227">DNA damage</keyword>
<evidence type="ECO:0000256" key="5">
    <source>
        <dbReference type="ARBA" id="ARBA00022763"/>
    </source>
</evidence>
<keyword evidence="4" id="KW-0548">Nucleotidyltransferase</keyword>
<organism evidence="10 11">
    <name type="scientific">Chrysochromulina tobinii</name>
    <dbReference type="NCBI Taxonomy" id="1460289"/>
    <lineage>
        <taxon>Eukaryota</taxon>
        <taxon>Haptista</taxon>
        <taxon>Haptophyta</taxon>
        <taxon>Prymnesiophyceae</taxon>
        <taxon>Prymnesiales</taxon>
        <taxon>Chrysochromulinaceae</taxon>
        <taxon>Chrysochromulina</taxon>
    </lineage>
</organism>
<evidence type="ECO:0000313" key="10">
    <source>
        <dbReference type="EMBL" id="KOO31480.1"/>
    </source>
</evidence>
<feature type="domain" description="DNA-directed DNA polymerase family B multifunctional" evidence="8">
    <location>
        <begin position="262"/>
        <end position="349"/>
    </location>
</feature>
<dbReference type="EMBL" id="JWZX01002007">
    <property type="protein sequence ID" value="KOO31480.1"/>
    <property type="molecule type" value="Genomic_DNA"/>
</dbReference>
<evidence type="ECO:0000256" key="3">
    <source>
        <dbReference type="ARBA" id="ARBA00022679"/>
    </source>
</evidence>
<dbReference type="PANTHER" id="PTHR45812:SF1">
    <property type="entry name" value="DNA POLYMERASE ZETA CATALYTIC SUBUNIT"/>
    <property type="match status" value="1"/>
</dbReference>
<protein>
    <recommendedName>
        <fullName evidence="2">DNA polymerase zeta catalytic subunit</fullName>
        <ecNumber evidence="1">2.7.7.7</ecNumber>
    </recommendedName>
</protein>
<evidence type="ECO:0000256" key="7">
    <source>
        <dbReference type="ARBA" id="ARBA00023204"/>
    </source>
</evidence>
<evidence type="ECO:0000259" key="9">
    <source>
        <dbReference type="Pfam" id="PF03104"/>
    </source>
</evidence>
<dbReference type="InterPro" id="IPR006134">
    <property type="entry name" value="DNA-dir_DNA_pol_B_multi_dom"/>
</dbReference>
<feature type="non-terminal residue" evidence="10">
    <location>
        <position position="1"/>
    </location>
</feature>
<dbReference type="GO" id="GO:0000724">
    <property type="term" value="P:double-strand break repair via homologous recombination"/>
    <property type="evidence" value="ECO:0007669"/>
    <property type="project" value="TreeGrafter"/>
</dbReference>
<reference evidence="11" key="1">
    <citation type="journal article" date="2015" name="PLoS Genet.">
        <title>Genome Sequence and Transcriptome Analyses of Chrysochromulina tobin: Metabolic Tools for Enhanced Algal Fitness in the Prominent Order Prymnesiales (Haptophyceae).</title>
        <authorList>
            <person name="Hovde B.T."/>
            <person name="Deodato C.R."/>
            <person name="Hunsperger H.M."/>
            <person name="Ryken S.A."/>
            <person name="Yost W."/>
            <person name="Jha R.K."/>
            <person name="Patterson J."/>
            <person name="Monnat R.J. Jr."/>
            <person name="Barlow S.B."/>
            <person name="Starkenburg S.R."/>
            <person name="Cattolico R.A."/>
        </authorList>
    </citation>
    <scope>NUCLEOTIDE SEQUENCE</scope>
    <source>
        <strain evidence="11">CCMP291</strain>
    </source>
</reference>
<comment type="caution">
    <text evidence="10">The sequence shown here is derived from an EMBL/GenBank/DDBJ whole genome shotgun (WGS) entry which is preliminary data.</text>
</comment>
<evidence type="ECO:0000256" key="4">
    <source>
        <dbReference type="ARBA" id="ARBA00022695"/>
    </source>
</evidence>
<dbReference type="Proteomes" id="UP000037460">
    <property type="component" value="Unassembled WGS sequence"/>
</dbReference>
<dbReference type="GO" id="GO:0042276">
    <property type="term" value="P:error-prone translesion synthesis"/>
    <property type="evidence" value="ECO:0007669"/>
    <property type="project" value="TreeGrafter"/>
</dbReference>
<dbReference type="Gene3D" id="3.30.420.10">
    <property type="entry name" value="Ribonuclease H-like superfamily/Ribonuclease H"/>
    <property type="match status" value="1"/>
</dbReference>
<dbReference type="PANTHER" id="PTHR45812">
    <property type="entry name" value="DNA POLYMERASE ZETA CATALYTIC SUBUNIT"/>
    <property type="match status" value="1"/>
</dbReference>
<sequence>DEDVAAAQRSVRRYRGLLSGDFPTAEWIIVHSEVELLITFASHVELLITFAKLVRTVDADMLIGWDVRQASIGFLIDRANVLGIEPPLIRQLGRTPDKSSPNEVMEDQWGALVASGIKIIGRVLINLWRCARAELQLTSYTLEHVAAKVLNERVPLFSHKTLTGWWTAKDDVGGAVVGGAVVGGAVAGSGAVGGAVVGAQLGRPVGAPRRDDARVRVLRHFGRRATLTLRIADAMETIARTSELARVFGIDFHSAHHSALGIDFHSVITRGSQYRVESMLLRLCRTQDFVLASPDKKQVAEQDSLTCLPLIMEPEGRLYTSPVVVLDFRSLYPSVIIAYNYCYSTCLGPIDGIRRTLDAGMGGMGGD</sequence>
<dbReference type="GO" id="GO:0000166">
    <property type="term" value="F:nucleotide binding"/>
    <property type="evidence" value="ECO:0007669"/>
    <property type="project" value="InterPro"/>
</dbReference>
<dbReference type="InterPro" id="IPR006133">
    <property type="entry name" value="DNA-dir_DNA_pol_B_exonuc"/>
</dbReference>
<dbReference type="GO" id="GO:0003887">
    <property type="term" value="F:DNA-directed DNA polymerase activity"/>
    <property type="evidence" value="ECO:0007669"/>
    <property type="project" value="UniProtKB-KW"/>
</dbReference>
<evidence type="ECO:0000313" key="11">
    <source>
        <dbReference type="Proteomes" id="UP000037460"/>
    </source>
</evidence>
<dbReference type="Pfam" id="PF00136">
    <property type="entry name" value="DNA_pol_B"/>
    <property type="match status" value="1"/>
</dbReference>
<dbReference type="InterPro" id="IPR036397">
    <property type="entry name" value="RNaseH_sf"/>
</dbReference>
<dbReference type="Pfam" id="PF03104">
    <property type="entry name" value="DNA_pol_B_exo1"/>
    <property type="match status" value="1"/>
</dbReference>
<dbReference type="InterPro" id="IPR023211">
    <property type="entry name" value="DNA_pol_palm_dom_sf"/>
</dbReference>
<evidence type="ECO:0000256" key="1">
    <source>
        <dbReference type="ARBA" id="ARBA00012417"/>
    </source>
</evidence>
<dbReference type="AlphaFoldDB" id="A0A0M0JY53"/>
<dbReference type="EC" id="2.7.7.7" evidence="1"/>
<dbReference type="OrthoDB" id="2414538at2759"/>
<evidence type="ECO:0000259" key="8">
    <source>
        <dbReference type="Pfam" id="PF00136"/>
    </source>
</evidence>
<feature type="non-terminal residue" evidence="10">
    <location>
        <position position="367"/>
    </location>
</feature>
<keyword evidence="3" id="KW-0808">Transferase</keyword>
<keyword evidence="11" id="KW-1185">Reference proteome</keyword>
<dbReference type="InterPro" id="IPR043502">
    <property type="entry name" value="DNA/RNA_pol_sf"/>
</dbReference>
<name>A0A0M0JY53_9EUKA</name>
<dbReference type="SUPFAM" id="SSF56672">
    <property type="entry name" value="DNA/RNA polymerases"/>
    <property type="match status" value="1"/>
</dbReference>
<keyword evidence="7" id="KW-0234">DNA repair</keyword>